<reference evidence="1 2" key="1">
    <citation type="submission" date="2017-12" db="EMBL/GenBank/DDBJ databases">
        <title>Comparative genomics of Botrytis spp.</title>
        <authorList>
            <person name="Valero-Jimenez C.A."/>
            <person name="Tapia P."/>
            <person name="Veloso J."/>
            <person name="Silva-Moreno E."/>
            <person name="Staats M."/>
            <person name="Valdes J.H."/>
            <person name="Van Kan J.A.L."/>
        </authorList>
    </citation>
    <scope>NUCLEOTIDE SEQUENCE [LARGE SCALE GENOMIC DNA]</scope>
    <source>
        <strain evidence="1 2">MUCL2120</strain>
    </source>
</reference>
<keyword evidence="2" id="KW-1185">Reference proteome</keyword>
<name>A0A4Z1HIT7_9HELO</name>
<evidence type="ECO:0000313" key="1">
    <source>
        <dbReference type="EMBL" id="TGO48715.1"/>
    </source>
</evidence>
<dbReference type="EMBL" id="PQXJ01000462">
    <property type="protein sequence ID" value="TGO48715.1"/>
    <property type="molecule type" value="Genomic_DNA"/>
</dbReference>
<dbReference type="Proteomes" id="UP000297452">
    <property type="component" value="Unassembled WGS sequence"/>
</dbReference>
<dbReference type="OrthoDB" id="10307278at2759"/>
<dbReference type="AlphaFoldDB" id="A0A4Z1HIT7"/>
<proteinExistence type="predicted"/>
<accession>A0A4Z1HIT7</accession>
<comment type="caution">
    <text evidence="1">The sequence shown here is derived from an EMBL/GenBank/DDBJ whole genome shotgun (WGS) entry which is preliminary data.</text>
</comment>
<gene>
    <name evidence="1" type="ORF">BOTNAR_0462g00070</name>
</gene>
<evidence type="ECO:0000313" key="2">
    <source>
        <dbReference type="Proteomes" id="UP000297452"/>
    </source>
</evidence>
<organism evidence="1 2">
    <name type="scientific">Botryotinia narcissicola</name>
    <dbReference type="NCBI Taxonomy" id="278944"/>
    <lineage>
        <taxon>Eukaryota</taxon>
        <taxon>Fungi</taxon>
        <taxon>Dikarya</taxon>
        <taxon>Ascomycota</taxon>
        <taxon>Pezizomycotina</taxon>
        <taxon>Leotiomycetes</taxon>
        <taxon>Helotiales</taxon>
        <taxon>Sclerotiniaceae</taxon>
        <taxon>Botryotinia</taxon>
    </lineage>
</organism>
<protein>
    <submittedName>
        <fullName evidence="1">Uncharacterized protein</fullName>
    </submittedName>
</protein>
<sequence>MDKILCSFLLYQLCEQLLFIPVIFSDRSYASVAIFSVSTPTSSACHSSGCPLGRLPATGHCVLGLRHSSNAWNIARSQLCAFTAGVTSNSASTAKSSLAKPAPDPWVDKHIKDNPGVNISIEQAENVSNVLTCTNAARANLCGSAQPSLVTVQATTFIFSPLSTGRVTT</sequence>